<comment type="caution">
    <text evidence="1">The sequence shown here is derived from an EMBL/GenBank/DDBJ whole genome shotgun (WGS) entry which is preliminary data.</text>
</comment>
<organism evidence="1 2">
    <name type="scientific">Enterocloster bolteae (strain ATCC BAA-613 / DSM 15670 / CCUG 46953 / JCM 12243 / WAL 16351)</name>
    <name type="common">Clostridium bolteae</name>
    <dbReference type="NCBI Taxonomy" id="411902"/>
    <lineage>
        <taxon>Bacteria</taxon>
        <taxon>Bacillati</taxon>
        <taxon>Bacillota</taxon>
        <taxon>Clostridia</taxon>
        <taxon>Lachnospirales</taxon>
        <taxon>Lachnospiraceae</taxon>
        <taxon>Enterocloster</taxon>
    </lineage>
</organism>
<dbReference type="AlphaFoldDB" id="A8S4K5"/>
<reference evidence="1 2" key="1">
    <citation type="submission" date="2007-08" db="EMBL/GenBank/DDBJ databases">
        <authorList>
            <person name="Fulton L."/>
            <person name="Clifton S."/>
            <person name="Fulton B."/>
            <person name="Xu J."/>
            <person name="Minx P."/>
            <person name="Pepin K.H."/>
            <person name="Johnson M."/>
            <person name="Thiruvilangam P."/>
            <person name="Bhonagiri V."/>
            <person name="Nash W.E."/>
            <person name="Mardis E.R."/>
            <person name="Wilson R.K."/>
        </authorList>
    </citation>
    <scope>NUCLEOTIDE SEQUENCE [LARGE SCALE GENOMIC DNA]</scope>
    <source>
        <strain evidence="2">ATCC BAA-613 / DSM 15670 / CCUG 46953 / JCM 12243 / WAL 16351</strain>
    </source>
</reference>
<name>A8S4K5_ENTBW</name>
<dbReference type="HOGENOM" id="CLU_2971272_0_0_9"/>
<accession>A8S4K5</accession>
<evidence type="ECO:0000313" key="2">
    <source>
        <dbReference type="Proteomes" id="UP000005396"/>
    </source>
</evidence>
<dbReference type="Proteomes" id="UP000005396">
    <property type="component" value="Unassembled WGS sequence"/>
</dbReference>
<sequence>MFMVFPEISFSDDITHIFRIVLFGGPLLQLVISAQIGLRLTTDCQYVANAIDTGWDLR</sequence>
<evidence type="ECO:0000313" key="1">
    <source>
        <dbReference type="EMBL" id="EDP12780.1"/>
    </source>
</evidence>
<dbReference type="EMBL" id="ABCC02000069">
    <property type="protein sequence ID" value="EDP12780.1"/>
    <property type="molecule type" value="Genomic_DNA"/>
</dbReference>
<proteinExistence type="predicted"/>
<gene>
    <name evidence="1" type="ORF">CLOBOL_07010</name>
</gene>
<dbReference type="PaxDb" id="411902-CLOBOL_07010"/>
<protein>
    <submittedName>
        <fullName evidence="1">Uncharacterized protein</fullName>
    </submittedName>
</protein>
<reference evidence="1 2" key="2">
    <citation type="submission" date="2007-09" db="EMBL/GenBank/DDBJ databases">
        <title>Draft genome sequence of Clostridium bolteae (ATCC BAA-613).</title>
        <authorList>
            <person name="Sudarsanam P."/>
            <person name="Ley R."/>
            <person name="Guruge J."/>
            <person name="Turnbaugh P.J."/>
            <person name="Mahowald M."/>
            <person name="Liep D."/>
            <person name="Gordon J."/>
        </authorList>
    </citation>
    <scope>NUCLEOTIDE SEQUENCE [LARGE SCALE GENOMIC DNA]</scope>
    <source>
        <strain evidence="2">ATCC BAA-613 / DSM 15670 / CCUG 46953 / JCM 12243 / WAL 16351</strain>
    </source>
</reference>